<protein>
    <submittedName>
        <fullName evidence="2">Uncharacterized protein</fullName>
    </submittedName>
</protein>
<dbReference type="Proteomes" id="UP001378592">
    <property type="component" value="Unassembled WGS sequence"/>
</dbReference>
<sequence length="270" mass="30315">MDEIKMIAENIIKFEKFKQEPDDWLEYPLQTSTTLGEPSTLKSGVKEEDNEEEPKTTVAVFLQPRTDTNDNVVEDTRNPSTVSKQGFTDVYIEVYKMPGLRETTYMPARRNEQGDSHRQGEGAGVYFVRFANQKEAEHYFQMHPEVTLYQYPSCAGDHTGGPSVVVGTGGGEPGYKESSRSEVGTTGVLLVCICQFASQMEAEVFLQKHPEAKLFRHPSCTGNHSDEFSAVVGTLRDLDTNRVTLVRTPADSRQLRYPVGQKVFSQFNLN</sequence>
<evidence type="ECO:0000313" key="2">
    <source>
        <dbReference type="EMBL" id="KAK7862432.1"/>
    </source>
</evidence>
<reference evidence="2 3" key="1">
    <citation type="submission" date="2024-03" db="EMBL/GenBank/DDBJ databases">
        <title>The genome assembly and annotation of the cricket Gryllus longicercus Weissman &amp; Gray.</title>
        <authorList>
            <person name="Szrajer S."/>
            <person name="Gray D."/>
            <person name="Ylla G."/>
        </authorList>
    </citation>
    <scope>NUCLEOTIDE SEQUENCE [LARGE SCALE GENOMIC DNA]</scope>
    <source>
        <strain evidence="2">DAG 2021-001</strain>
        <tissue evidence="2">Whole body minus gut</tissue>
    </source>
</reference>
<gene>
    <name evidence="2" type="ORF">R5R35_001342</name>
</gene>
<evidence type="ECO:0000313" key="3">
    <source>
        <dbReference type="Proteomes" id="UP001378592"/>
    </source>
</evidence>
<dbReference type="EMBL" id="JAZDUA010000274">
    <property type="protein sequence ID" value="KAK7862432.1"/>
    <property type="molecule type" value="Genomic_DNA"/>
</dbReference>
<proteinExistence type="predicted"/>
<accession>A0AAN9VGY8</accession>
<feature type="compositionally biased region" description="Polar residues" evidence="1">
    <location>
        <begin position="30"/>
        <end position="42"/>
    </location>
</feature>
<evidence type="ECO:0000256" key="1">
    <source>
        <dbReference type="SAM" id="MobiDB-lite"/>
    </source>
</evidence>
<organism evidence="2 3">
    <name type="scientific">Gryllus longicercus</name>
    <dbReference type="NCBI Taxonomy" id="2509291"/>
    <lineage>
        <taxon>Eukaryota</taxon>
        <taxon>Metazoa</taxon>
        <taxon>Ecdysozoa</taxon>
        <taxon>Arthropoda</taxon>
        <taxon>Hexapoda</taxon>
        <taxon>Insecta</taxon>
        <taxon>Pterygota</taxon>
        <taxon>Neoptera</taxon>
        <taxon>Polyneoptera</taxon>
        <taxon>Orthoptera</taxon>
        <taxon>Ensifera</taxon>
        <taxon>Gryllidea</taxon>
        <taxon>Grylloidea</taxon>
        <taxon>Gryllidae</taxon>
        <taxon>Gryllinae</taxon>
        <taxon>Gryllus</taxon>
    </lineage>
</organism>
<dbReference type="AlphaFoldDB" id="A0AAN9VGY8"/>
<comment type="caution">
    <text evidence="2">The sequence shown here is derived from an EMBL/GenBank/DDBJ whole genome shotgun (WGS) entry which is preliminary data.</text>
</comment>
<keyword evidence="3" id="KW-1185">Reference proteome</keyword>
<name>A0AAN9VGY8_9ORTH</name>
<feature type="region of interest" description="Disordered" evidence="1">
    <location>
        <begin position="30"/>
        <end position="55"/>
    </location>
</feature>